<dbReference type="CDD" id="cd00568">
    <property type="entry name" value="TPP_enzymes"/>
    <property type="match status" value="1"/>
</dbReference>
<dbReference type="InterPro" id="IPR029035">
    <property type="entry name" value="DHS-like_NAD/FAD-binding_dom"/>
</dbReference>
<evidence type="ECO:0000313" key="8">
    <source>
        <dbReference type="Proteomes" id="UP001617689"/>
    </source>
</evidence>
<dbReference type="Pfam" id="PF00205">
    <property type="entry name" value="TPP_enzyme_M"/>
    <property type="match status" value="1"/>
</dbReference>
<gene>
    <name evidence="7" type="ORF">ACIPUP_02295</name>
</gene>
<dbReference type="InterPro" id="IPR045229">
    <property type="entry name" value="TPP_enz"/>
</dbReference>
<reference evidence="7 8" key="1">
    <citation type="submission" date="2024-10" db="EMBL/GenBank/DDBJ databases">
        <authorList>
            <person name="Lu C.-H."/>
        </authorList>
    </citation>
    <scope>NUCLEOTIDE SEQUENCE [LARGE SCALE GENOMIC DNA]</scope>
    <source>
        <strain evidence="7 8">22ZTDG03-2</strain>
    </source>
</reference>
<dbReference type="PANTHER" id="PTHR18968:SF142">
    <property type="entry name" value="ACETOLACTATE SYNTHASE"/>
    <property type="match status" value="1"/>
</dbReference>
<proteinExistence type="inferred from homology"/>
<dbReference type="InterPro" id="IPR012001">
    <property type="entry name" value="Thiamin_PyroP_enz_TPP-bd_dom"/>
</dbReference>
<dbReference type="Gene3D" id="3.40.50.970">
    <property type="match status" value="2"/>
</dbReference>
<dbReference type="InterPro" id="IPR029061">
    <property type="entry name" value="THDP-binding"/>
</dbReference>
<accession>A0ABW8G5N7</accession>
<dbReference type="InterPro" id="IPR012000">
    <property type="entry name" value="Thiamin_PyroP_enz_cen_dom"/>
</dbReference>
<dbReference type="Pfam" id="PF02775">
    <property type="entry name" value="TPP_enzyme_C"/>
    <property type="match status" value="1"/>
</dbReference>
<sequence>MIRVADYVMKRLYQEGVEHLFMVTGRGVLYLSDAAAKQEGLDCICVHHEQAGAYAAMAYSQVNHKMGACLVSTGCASTNAITPVLCAWQDDVPMVVISGQNSLKETVTYTGLPIRTYGQQEADIISLVTPITKYAVMVSDPESIAMELDKAFHLALSGRKGPVWIDIPLDIQNMRVDEDELKRLEFNEDKLSASDDDIEYLLEALAASERPVILIGSGVRSAGAEAVLDSVVDKYSIPVVYSASATDIYKSDKKLSIGAVGTMATNRAANFAMQNADLLIIVGSRMTSMTTGNNPDKFARCAKIIAIDIDENEYKKDNLTVDKLILSDAKDFLNKLSSKNVNTSWSAWVDKCLHYKNIFPKCEDKYKLDGKVDLYYLADVLSAHLDNDAVFVTDSGLEELIMPTTISFKEQQKCLHPVSQGAMGYALPAAIGAYYSSGKQVVAVVGDGSIMMNLQELQTIRHNNLPIKILVINNNCYAVIRKRQVDLFRTRTVGTDADNGVSCPEFEKVANCFDIQYEFIENTHVVDQKIQEVLNREGPVLCEILSPEDQEYINTSYVRNMKGRFVQRPLEDQSPFLERELFLSEMIIDPIDQ</sequence>
<keyword evidence="8" id="KW-1185">Reference proteome</keyword>
<evidence type="ECO:0000259" key="4">
    <source>
        <dbReference type="Pfam" id="PF00205"/>
    </source>
</evidence>
<comment type="similarity">
    <text evidence="1 3">Belongs to the TPP enzyme family.</text>
</comment>
<protein>
    <submittedName>
        <fullName evidence="7">Thiamine pyrophosphate-binding protein</fullName>
    </submittedName>
</protein>
<dbReference type="Gene3D" id="3.40.50.1220">
    <property type="entry name" value="TPP-binding domain"/>
    <property type="match status" value="1"/>
</dbReference>
<dbReference type="CDD" id="cd07035">
    <property type="entry name" value="TPP_PYR_POX_like"/>
    <property type="match status" value="1"/>
</dbReference>
<feature type="domain" description="Thiamine pyrophosphate enzyme central" evidence="4">
    <location>
        <begin position="198"/>
        <end position="336"/>
    </location>
</feature>
<keyword evidence="2 3" id="KW-0786">Thiamine pyrophosphate</keyword>
<evidence type="ECO:0000259" key="5">
    <source>
        <dbReference type="Pfam" id="PF02775"/>
    </source>
</evidence>
<evidence type="ECO:0000313" key="7">
    <source>
        <dbReference type="EMBL" id="MFJ5427984.1"/>
    </source>
</evidence>
<feature type="domain" description="Thiamine pyrophosphate enzyme TPP-binding" evidence="5">
    <location>
        <begin position="404"/>
        <end position="544"/>
    </location>
</feature>
<dbReference type="PANTHER" id="PTHR18968">
    <property type="entry name" value="THIAMINE PYROPHOSPHATE ENZYMES"/>
    <property type="match status" value="1"/>
</dbReference>
<evidence type="ECO:0000256" key="2">
    <source>
        <dbReference type="ARBA" id="ARBA00023052"/>
    </source>
</evidence>
<dbReference type="Proteomes" id="UP001617689">
    <property type="component" value="Unassembled WGS sequence"/>
</dbReference>
<dbReference type="InterPro" id="IPR011766">
    <property type="entry name" value="TPP_enzyme_TPP-bd"/>
</dbReference>
<organism evidence="7 8">
    <name type="scientific">Pectobacterium actinidiae</name>
    <dbReference type="NCBI Taxonomy" id="1507808"/>
    <lineage>
        <taxon>Bacteria</taxon>
        <taxon>Pseudomonadati</taxon>
        <taxon>Pseudomonadota</taxon>
        <taxon>Gammaproteobacteria</taxon>
        <taxon>Enterobacterales</taxon>
        <taxon>Pectobacteriaceae</taxon>
        <taxon>Pectobacterium</taxon>
    </lineage>
</organism>
<evidence type="ECO:0000256" key="3">
    <source>
        <dbReference type="RuleBase" id="RU362132"/>
    </source>
</evidence>
<dbReference type="EMBL" id="JBIXLL010000001">
    <property type="protein sequence ID" value="MFJ5427984.1"/>
    <property type="molecule type" value="Genomic_DNA"/>
</dbReference>
<dbReference type="RefSeq" id="WP_400394011.1">
    <property type="nucleotide sequence ID" value="NZ_JBIXLL010000001.1"/>
</dbReference>
<dbReference type="SUPFAM" id="SSF52467">
    <property type="entry name" value="DHS-like NAD/FAD-binding domain"/>
    <property type="match status" value="1"/>
</dbReference>
<feature type="domain" description="Thiamine pyrophosphate enzyme N-terminal TPP-binding" evidence="6">
    <location>
        <begin position="3"/>
        <end position="124"/>
    </location>
</feature>
<name>A0ABW8G5N7_9GAMM</name>
<dbReference type="Pfam" id="PF02776">
    <property type="entry name" value="TPP_enzyme_N"/>
    <property type="match status" value="1"/>
</dbReference>
<evidence type="ECO:0000256" key="1">
    <source>
        <dbReference type="ARBA" id="ARBA00007812"/>
    </source>
</evidence>
<dbReference type="SUPFAM" id="SSF52518">
    <property type="entry name" value="Thiamin diphosphate-binding fold (THDP-binding)"/>
    <property type="match status" value="2"/>
</dbReference>
<comment type="caution">
    <text evidence="7">The sequence shown here is derived from an EMBL/GenBank/DDBJ whole genome shotgun (WGS) entry which is preliminary data.</text>
</comment>
<evidence type="ECO:0000259" key="6">
    <source>
        <dbReference type="Pfam" id="PF02776"/>
    </source>
</evidence>